<reference evidence="2" key="1">
    <citation type="journal article" date="2019" name="Int. J. Syst. Evol. Microbiol.">
        <title>The Global Catalogue of Microorganisms (GCM) 10K type strain sequencing project: providing services to taxonomists for standard genome sequencing and annotation.</title>
        <authorList>
            <consortium name="The Broad Institute Genomics Platform"/>
            <consortium name="The Broad Institute Genome Sequencing Center for Infectious Disease"/>
            <person name="Wu L."/>
            <person name="Ma J."/>
        </authorList>
    </citation>
    <scope>NUCLEOTIDE SEQUENCE [LARGE SCALE GENOMIC DNA]</scope>
    <source>
        <strain evidence="2">JCM 32206</strain>
    </source>
</reference>
<protein>
    <submittedName>
        <fullName evidence="1">Uncharacterized protein</fullName>
    </submittedName>
</protein>
<dbReference type="EMBL" id="BAABFB010000089">
    <property type="protein sequence ID" value="GAA4491378.1"/>
    <property type="molecule type" value="Genomic_DNA"/>
</dbReference>
<sequence length="62" mass="6908">MQERRADDFRLVPYPTPRGNVAAYYPETNPLIPLDHVAAKSNTPVSKAVTIRLEKQGLSWAG</sequence>
<accession>A0ABP8PQZ4</accession>
<name>A0ABP8PQZ4_9NOCA</name>
<organism evidence="1 2">
    <name type="scientific">Rhodococcus olei</name>
    <dbReference type="NCBI Taxonomy" id="2161675"/>
    <lineage>
        <taxon>Bacteria</taxon>
        <taxon>Bacillati</taxon>
        <taxon>Actinomycetota</taxon>
        <taxon>Actinomycetes</taxon>
        <taxon>Mycobacteriales</taxon>
        <taxon>Nocardiaceae</taxon>
        <taxon>Rhodococcus</taxon>
    </lineage>
</organism>
<gene>
    <name evidence="1" type="ORF">GCM10023094_55750</name>
</gene>
<proteinExistence type="predicted"/>
<evidence type="ECO:0000313" key="2">
    <source>
        <dbReference type="Proteomes" id="UP001501183"/>
    </source>
</evidence>
<keyword evidence="2" id="KW-1185">Reference proteome</keyword>
<dbReference type="Proteomes" id="UP001501183">
    <property type="component" value="Unassembled WGS sequence"/>
</dbReference>
<comment type="caution">
    <text evidence="1">The sequence shown here is derived from an EMBL/GenBank/DDBJ whole genome shotgun (WGS) entry which is preliminary data.</text>
</comment>
<evidence type="ECO:0000313" key="1">
    <source>
        <dbReference type="EMBL" id="GAA4491378.1"/>
    </source>
</evidence>